<gene>
    <name evidence="1" type="ORF">PRELSG_1133100</name>
</gene>
<name>A0A1J1H8X3_PLARL</name>
<accession>A0A1J1H8X3</accession>
<keyword evidence="2" id="KW-1185">Reference proteome</keyword>
<dbReference type="VEuPathDB" id="PlasmoDB:PRELSG_1133100"/>
<proteinExistence type="predicted"/>
<dbReference type="OMA" id="IFKVPRY"/>
<evidence type="ECO:0000313" key="2">
    <source>
        <dbReference type="Proteomes" id="UP000220158"/>
    </source>
</evidence>
<dbReference type="GeneID" id="39737110"/>
<organism evidence="1 2">
    <name type="scientific">Plasmodium relictum</name>
    <dbReference type="NCBI Taxonomy" id="85471"/>
    <lineage>
        <taxon>Eukaryota</taxon>
        <taxon>Sar</taxon>
        <taxon>Alveolata</taxon>
        <taxon>Apicomplexa</taxon>
        <taxon>Aconoidasida</taxon>
        <taxon>Haemosporida</taxon>
        <taxon>Plasmodiidae</taxon>
        <taxon>Plasmodium</taxon>
        <taxon>Plasmodium (Haemamoeba)</taxon>
    </lineage>
</organism>
<reference evidence="1 2" key="1">
    <citation type="submission" date="2015-04" db="EMBL/GenBank/DDBJ databases">
        <authorList>
            <consortium name="Pathogen Informatics"/>
        </authorList>
    </citation>
    <scope>NUCLEOTIDE SEQUENCE [LARGE SCALE GENOMIC DNA]</scope>
    <source>
        <strain evidence="1 2">SGS1</strain>
    </source>
</reference>
<sequence>MDNSLFTVPRYIPEVDSNINEFSKIKESENKNVINNKLYKKDNINYDNKLNKDKTNESKNLNYDKLEINEKIWFNNLIKKKDEEFEITNVEESENDDEIIINTNNIFKTIYPFFKTEEDSNYLNQKKELKKNIKNMS</sequence>
<dbReference type="OrthoDB" id="376650at2759"/>
<protein>
    <submittedName>
        <fullName evidence="1">Uncharacterized protein</fullName>
    </submittedName>
</protein>
<evidence type="ECO:0000313" key="1">
    <source>
        <dbReference type="EMBL" id="CRH00983.1"/>
    </source>
</evidence>
<dbReference type="EMBL" id="LN835306">
    <property type="protein sequence ID" value="CRH00983.1"/>
    <property type="molecule type" value="Genomic_DNA"/>
</dbReference>
<dbReference type="KEGG" id="prel:PRELSG_1133100"/>
<dbReference type="RefSeq" id="XP_028533984.1">
    <property type="nucleotide sequence ID" value="XM_028677613.1"/>
</dbReference>
<dbReference type="AlphaFoldDB" id="A0A1J1H8X3"/>
<dbReference type="Proteomes" id="UP000220158">
    <property type="component" value="Chromosome 11"/>
</dbReference>